<evidence type="ECO:0000313" key="3">
    <source>
        <dbReference type="Proteomes" id="UP001285441"/>
    </source>
</evidence>
<reference evidence="2" key="2">
    <citation type="submission" date="2023-06" db="EMBL/GenBank/DDBJ databases">
        <authorList>
            <consortium name="Lawrence Berkeley National Laboratory"/>
            <person name="Haridas S."/>
            <person name="Hensen N."/>
            <person name="Bonometti L."/>
            <person name="Westerberg I."/>
            <person name="Brannstrom I.O."/>
            <person name="Guillou S."/>
            <person name="Cros-Aarteil S."/>
            <person name="Calhoun S."/>
            <person name="Kuo A."/>
            <person name="Mondo S."/>
            <person name="Pangilinan J."/>
            <person name="Riley R."/>
            <person name="LaButti K."/>
            <person name="Andreopoulos B."/>
            <person name="Lipzen A."/>
            <person name="Chen C."/>
            <person name="Yanf M."/>
            <person name="Daum C."/>
            <person name="Ng V."/>
            <person name="Clum A."/>
            <person name="Steindorff A."/>
            <person name="Ohm R."/>
            <person name="Martin F."/>
            <person name="Silar P."/>
            <person name="Natvig D."/>
            <person name="Lalanne C."/>
            <person name="Gautier V."/>
            <person name="Ament-velasquez S.L."/>
            <person name="Kruys A."/>
            <person name="Hutchinson M.I."/>
            <person name="Powell A.J."/>
            <person name="Barry K."/>
            <person name="Miller A.N."/>
            <person name="Grigoriev I.V."/>
            <person name="Debuchy R."/>
            <person name="Gladieux P."/>
            <person name="Thoren M.H."/>
            <person name="Johannesson H."/>
        </authorList>
    </citation>
    <scope>NUCLEOTIDE SEQUENCE</scope>
    <source>
        <strain evidence="2">CBS 232.78</strain>
    </source>
</reference>
<comment type="caution">
    <text evidence="2">The sequence shown here is derived from an EMBL/GenBank/DDBJ whole genome shotgun (WGS) entry which is preliminary data.</text>
</comment>
<organism evidence="2 3">
    <name type="scientific">Podospora didyma</name>
    <dbReference type="NCBI Taxonomy" id="330526"/>
    <lineage>
        <taxon>Eukaryota</taxon>
        <taxon>Fungi</taxon>
        <taxon>Dikarya</taxon>
        <taxon>Ascomycota</taxon>
        <taxon>Pezizomycotina</taxon>
        <taxon>Sordariomycetes</taxon>
        <taxon>Sordariomycetidae</taxon>
        <taxon>Sordariales</taxon>
        <taxon>Podosporaceae</taxon>
        <taxon>Podospora</taxon>
    </lineage>
</organism>
<accession>A0AAE0NYD7</accession>
<name>A0AAE0NYD7_9PEZI</name>
<protein>
    <submittedName>
        <fullName evidence="2">Uncharacterized protein</fullName>
    </submittedName>
</protein>
<dbReference type="Proteomes" id="UP001285441">
    <property type="component" value="Unassembled WGS sequence"/>
</dbReference>
<proteinExistence type="predicted"/>
<keyword evidence="1" id="KW-0472">Membrane</keyword>
<reference evidence="2" key="1">
    <citation type="journal article" date="2023" name="Mol. Phylogenet. Evol.">
        <title>Genome-scale phylogeny and comparative genomics of the fungal order Sordariales.</title>
        <authorList>
            <person name="Hensen N."/>
            <person name="Bonometti L."/>
            <person name="Westerberg I."/>
            <person name="Brannstrom I.O."/>
            <person name="Guillou S."/>
            <person name="Cros-Aarteil S."/>
            <person name="Calhoun S."/>
            <person name="Haridas S."/>
            <person name="Kuo A."/>
            <person name="Mondo S."/>
            <person name="Pangilinan J."/>
            <person name="Riley R."/>
            <person name="LaButti K."/>
            <person name="Andreopoulos B."/>
            <person name="Lipzen A."/>
            <person name="Chen C."/>
            <person name="Yan M."/>
            <person name="Daum C."/>
            <person name="Ng V."/>
            <person name="Clum A."/>
            <person name="Steindorff A."/>
            <person name="Ohm R.A."/>
            <person name="Martin F."/>
            <person name="Silar P."/>
            <person name="Natvig D.O."/>
            <person name="Lalanne C."/>
            <person name="Gautier V."/>
            <person name="Ament-Velasquez S.L."/>
            <person name="Kruys A."/>
            <person name="Hutchinson M.I."/>
            <person name="Powell A.J."/>
            <person name="Barry K."/>
            <person name="Miller A.N."/>
            <person name="Grigoriev I.V."/>
            <person name="Debuchy R."/>
            <person name="Gladieux P."/>
            <person name="Hiltunen Thoren M."/>
            <person name="Johannesson H."/>
        </authorList>
    </citation>
    <scope>NUCLEOTIDE SEQUENCE</scope>
    <source>
        <strain evidence="2">CBS 232.78</strain>
    </source>
</reference>
<sequence>MSTAAPKQPQSADNRAGYDQSAGLRAAVEILLVTVVYGHITTAALIEARHREVVQLTDHGIAVTKLYFNRAAMYTEHAISMSKMFSEHAEGMCRREAEHAIGIAKHAINIVEHTNAAWERRDDLIVMKLKYVVYFVGASVVFTLILVLVIALMIVYHVHEVVGVVVIGY</sequence>
<evidence type="ECO:0000256" key="1">
    <source>
        <dbReference type="SAM" id="Phobius"/>
    </source>
</evidence>
<gene>
    <name evidence="2" type="ORF">B0H63DRAFT_105556</name>
</gene>
<dbReference type="EMBL" id="JAULSW010000002">
    <property type="protein sequence ID" value="KAK3389911.1"/>
    <property type="molecule type" value="Genomic_DNA"/>
</dbReference>
<keyword evidence="1" id="KW-1133">Transmembrane helix</keyword>
<evidence type="ECO:0000313" key="2">
    <source>
        <dbReference type="EMBL" id="KAK3389911.1"/>
    </source>
</evidence>
<feature type="transmembrane region" description="Helical" evidence="1">
    <location>
        <begin position="131"/>
        <end position="156"/>
    </location>
</feature>
<keyword evidence="1" id="KW-0812">Transmembrane</keyword>
<keyword evidence="3" id="KW-1185">Reference proteome</keyword>
<dbReference type="AlphaFoldDB" id="A0AAE0NYD7"/>